<dbReference type="GO" id="GO:0005829">
    <property type="term" value="C:cytosol"/>
    <property type="evidence" value="ECO:0007669"/>
    <property type="project" value="TreeGrafter"/>
</dbReference>
<feature type="domain" description="USP" evidence="2">
    <location>
        <begin position="71"/>
        <end position="607"/>
    </location>
</feature>
<dbReference type="Pfam" id="PF00443">
    <property type="entry name" value="UCH"/>
    <property type="match status" value="1"/>
</dbReference>
<reference evidence="4" key="1">
    <citation type="submission" date="2015-10" db="EMBL/GenBank/DDBJ databases">
        <authorList>
            <person name="Devillers H."/>
        </authorList>
    </citation>
    <scope>NUCLEOTIDE SEQUENCE [LARGE SCALE GENOMIC DNA]</scope>
</reference>
<dbReference type="CDD" id="cd02662">
    <property type="entry name" value="Peptidase_C19F"/>
    <property type="match status" value="1"/>
</dbReference>
<evidence type="ECO:0000256" key="1">
    <source>
        <dbReference type="SAM" id="MobiDB-lite"/>
    </source>
</evidence>
<accession>A0A0P1KWT7</accession>
<name>A0A0P1KWT7_9SACH</name>
<evidence type="ECO:0000259" key="2">
    <source>
        <dbReference type="PROSITE" id="PS50235"/>
    </source>
</evidence>
<dbReference type="GO" id="GO:0005634">
    <property type="term" value="C:nucleus"/>
    <property type="evidence" value="ECO:0007669"/>
    <property type="project" value="TreeGrafter"/>
</dbReference>
<feature type="compositionally biased region" description="Low complexity" evidence="1">
    <location>
        <begin position="199"/>
        <end position="214"/>
    </location>
</feature>
<feature type="compositionally biased region" description="Polar residues" evidence="1">
    <location>
        <begin position="629"/>
        <end position="638"/>
    </location>
</feature>
<dbReference type="InterPro" id="IPR028889">
    <property type="entry name" value="USP"/>
</dbReference>
<dbReference type="PANTHER" id="PTHR24006:SF827">
    <property type="entry name" value="UBIQUITIN CARBOXYL-TERMINAL HYDROLASE 34"/>
    <property type="match status" value="1"/>
</dbReference>
<dbReference type="AlphaFoldDB" id="A0A0P1KWT7"/>
<dbReference type="GO" id="GO:0016579">
    <property type="term" value="P:protein deubiquitination"/>
    <property type="evidence" value="ECO:0007669"/>
    <property type="project" value="InterPro"/>
</dbReference>
<feature type="compositionally biased region" description="Low complexity" evidence="1">
    <location>
        <begin position="668"/>
        <end position="681"/>
    </location>
</feature>
<gene>
    <name evidence="3" type="ORF">LAQU0_S16e02300g</name>
</gene>
<sequence>MYYLVRSSSGFYNNGNSSWIEEVFGKHNKQLQYIGLAAATALSLYILAPSFTGGRSDNMFSSSKRSDKYTTGLINNRNDCFANSSVQAFSSLPKLTMYMNDFLKQVLFMKTLLDRNSGTTEDGFEEELDPLQSPEVPDGRSNSLEGSLAPGHFRPSLQGLNARASLKGASSTATITTLSTLEESANGKGPGAGIETADASAAQSTCESSSSREAGICSASSDEIPEVPMHEGLAQMMYQLQQLVTSSNYVSVWPFLHVLELIFDAKISSGQNDAHELSQVILETLEKENLRIKKFVKDQPLNVIIPDFPVKGSLADHLICLNCQGSSKVNLHPFTMYSLPVPQEPSASLSAMIADNQTETIDGYSCLSCKIKAILANEEQRGFKGNSDEEQNILATLSRIISEIFINDDLSDDLVNYINNYKKDGCETSNIKSRIVKKTVVTESPEILILHLSRSVFNGTNYTRNSCYVNFDEELHTQEQTIQNNRCVGVKPIKYKLKSMVKHQGTHSQGHYECFRRKPNLVKDSLSGQVVNRSPTIDFGLDSNREAANIWNLTTNHSSSDVSSLSSQNSDTSSVPFRTVFPESTPGASASPPVVDDDDYIVGHQDSGTSNAPSRKPSKLKKLTGFLSRRSSVASTAPDSKAPPSRKNSVSVALADAAPPGGRSRMNSVVSTNSSAWVSSSGADLTETSTSEQDEPSPAIKRKLKKIKSVSKFPFWKISDTAVREAKEMEVLGQTKYVYMLFYERVDELPTH</sequence>
<feature type="region of interest" description="Disordered" evidence="1">
    <location>
        <begin position="556"/>
        <end position="697"/>
    </location>
</feature>
<evidence type="ECO:0000313" key="4">
    <source>
        <dbReference type="Proteomes" id="UP000236544"/>
    </source>
</evidence>
<dbReference type="Gene3D" id="3.90.70.10">
    <property type="entry name" value="Cysteine proteinases"/>
    <property type="match status" value="1"/>
</dbReference>
<dbReference type="OrthoDB" id="2248014at2759"/>
<dbReference type="PROSITE" id="PS00973">
    <property type="entry name" value="USP_2"/>
    <property type="match status" value="1"/>
</dbReference>
<dbReference type="InterPro" id="IPR001394">
    <property type="entry name" value="Peptidase_C19_UCH"/>
</dbReference>
<proteinExistence type="predicted"/>
<protein>
    <submittedName>
        <fullName evidence="3">LAQU0S16e02300g1_1</fullName>
    </submittedName>
</protein>
<feature type="compositionally biased region" description="Polar residues" evidence="1">
    <location>
        <begin position="682"/>
        <end position="691"/>
    </location>
</feature>
<keyword evidence="4" id="KW-1185">Reference proteome</keyword>
<evidence type="ECO:0000313" key="3">
    <source>
        <dbReference type="EMBL" id="CUS24464.1"/>
    </source>
</evidence>
<dbReference type="GO" id="GO:0004843">
    <property type="term" value="F:cysteine-type deubiquitinase activity"/>
    <property type="evidence" value="ECO:0007669"/>
    <property type="project" value="InterPro"/>
</dbReference>
<dbReference type="InterPro" id="IPR038765">
    <property type="entry name" value="Papain-like_cys_pep_sf"/>
</dbReference>
<feature type="compositionally biased region" description="Low complexity" evidence="1">
    <location>
        <begin position="556"/>
        <end position="575"/>
    </location>
</feature>
<dbReference type="PANTHER" id="PTHR24006">
    <property type="entry name" value="UBIQUITIN CARBOXYL-TERMINAL HYDROLASE"/>
    <property type="match status" value="1"/>
</dbReference>
<dbReference type="InterPro" id="IPR018200">
    <property type="entry name" value="USP_CS"/>
</dbReference>
<feature type="region of interest" description="Disordered" evidence="1">
    <location>
        <begin position="183"/>
        <end position="219"/>
    </location>
</feature>
<dbReference type="PROSITE" id="PS50235">
    <property type="entry name" value="USP_3"/>
    <property type="match status" value="1"/>
</dbReference>
<feature type="region of interest" description="Disordered" evidence="1">
    <location>
        <begin position="119"/>
        <end position="146"/>
    </location>
</feature>
<dbReference type="EMBL" id="LN890574">
    <property type="protein sequence ID" value="CUS24464.1"/>
    <property type="molecule type" value="Genomic_DNA"/>
</dbReference>
<organism evidence="3 4">
    <name type="scientific">Lachancea quebecensis</name>
    <dbReference type="NCBI Taxonomy" id="1654605"/>
    <lineage>
        <taxon>Eukaryota</taxon>
        <taxon>Fungi</taxon>
        <taxon>Dikarya</taxon>
        <taxon>Ascomycota</taxon>
        <taxon>Saccharomycotina</taxon>
        <taxon>Saccharomycetes</taxon>
        <taxon>Saccharomycetales</taxon>
        <taxon>Saccharomycetaceae</taxon>
        <taxon>Lachancea</taxon>
    </lineage>
</organism>
<dbReference type="InterPro" id="IPR050164">
    <property type="entry name" value="Peptidase_C19"/>
</dbReference>
<dbReference type="Proteomes" id="UP000236544">
    <property type="component" value="Unassembled WGS sequence"/>
</dbReference>
<dbReference type="SUPFAM" id="SSF54001">
    <property type="entry name" value="Cysteine proteinases"/>
    <property type="match status" value="1"/>
</dbReference>